<keyword evidence="3" id="KW-1185">Reference proteome</keyword>
<organism evidence="2 3">
    <name type="scientific">Caulochytrium protostelioides</name>
    <dbReference type="NCBI Taxonomy" id="1555241"/>
    <lineage>
        <taxon>Eukaryota</taxon>
        <taxon>Fungi</taxon>
        <taxon>Fungi incertae sedis</taxon>
        <taxon>Chytridiomycota</taxon>
        <taxon>Chytridiomycota incertae sedis</taxon>
        <taxon>Chytridiomycetes</taxon>
        <taxon>Caulochytriales</taxon>
        <taxon>Caulochytriaceae</taxon>
        <taxon>Caulochytrium</taxon>
    </lineage>
</organism>
<feature type="region of interest" description="Disordered" evidence="1">
    <location>
        <begin position="457"/>
        <end position="477"/>
    </location>
</feature>
<dbReference type="Proteomes" id="UP000274922">
    <property type="component" value="Unassembled WGS sequence"/>
</dbReference>
<feature type="compositionally biased region" description="Low complexity" evidence="1">
    <location>
        <begin position="657"/>
        <end position="671"/>
    </location>
</feature>
<dbReference type="CDD" id="cd09917">
    <property type="entry name" value="F-box_SF"/>
    <property type="match status" value="1"/>
</dbReference>
<accession>A0A4P9X1U8</accession>
<feature type="compositionally biased region" description="Low complexity" evidence="1">
    <location>
        <begin position="458"/>
        <end position="473"/>
    </location>
</feature>
<evidence type="ECO:0008006" key="4">
    <source>
        <dbReference type="Google" id="ProtNLM"/>
    </source>
</evidence>
<feature type="region of interest" description="Disordered" evidence="1">
    <location>
        <begin position="657"/>
        <end position="703"/>
    </location>
</feature>
<sequence>MPITTAAADPALTPPLWQNASNMTLTALLAEDPSFRAAADGPPRRSSDGAGPGARGVGTSRKWWSARARRGPSERARARHATHPSATSTATPTPSHSCVDIAVAPWNIALTSEALAQRSNETLITSQAGWAQADPPSAALFAGTAPPAARPPASATRPVPDLSPPRSRHQRRRQSTTALTSASTAAAAAAIAAAAGPSSASSWFARLRQSWSVPRAFRAKEKASPVAPHRERATSLAPRTAAMPTSTTAPGTVALMRMPRSIANSPATTRPAAPSASLPRGIPAVRPRPGQRCPRLPTELWCHILGFLPPPALVLLCQSLSFRPLAAAELTARIRADPPPEVTFMLAVPHRPPQGLRRADGRVVRDPDPSAAAAAAIEPLAETGETEAASAAAEPVHFTGTPWRPIEVRLPLVFDSFDPVAAKARWRPCASDLADAGPKSHSETDPPERDIAALRAGSMQMPPQTTSTTTSPQRVAEDRSVLASTWSSAWLRVLQGVAAGPAPASQTASRDEWLSRVVELGETGGVDVAQTGWRLWAPAFGVKPTTDDVSLSSSSSSSASSASPLCPLLDATCFFECSLIRYYGLDVASKPPLTPAVSFDDAASLATTLSSVDFDRYDPLPAAAASVAAARPTPASAAAAPGILSLAVLSPAPGAAMPPLSPASSSSSGSSHAVVRRRTSRGAGGRPLRSVSVSAPAARSPDASHLLRRVLERSLNGVVSPRRFILRDRNWQPR</sequence>
<feature type="region of interest" description="Disordered" evidence="1">
    <location>
        <begin position="137"/>
        <end position="181"/>
    </location>
</feature>
<name>A0A4P9X1U8_9FUNG</name>
<evidence type="ECO:0000256" key="1">
    <source>
        <dbReference type="SAM" id="MobiDB-lite"/>
    </source>
</evidence>
<evidence type="ECO:0000313" key="3">
    <source>
        <dbReference type="Proteomes" id="UP000274922"/>
    </source>
</evidence>
<gene>
    <name evidence="2" type="ORF">CXG81DRAFT_20924</name>
</gene>
<reference evidence="3" key="1">
    <citation type="journal article" date="2018" name="Nat. Microbiol.">
        <title>Leveraging single-cell genomics to expand the fungal tree of life.</title>
        <authorList>
            <person name="Ahrendt S.R."/>
            <person name="Quandt C.A."/>
            <person name="Ciobanu D."/>
            <person name="Clum A."/>
            <person name="Salamov A."/>
            <person name="Andreopoulos B."/>
            <person name="Cheng J.F."/>
            <person name="Woyke T."/>
            <person name="Pelin A."/>
            <person name="Henrissat B."/>
            <person name="Reynolds N.K."/>
            <person name="Benny G.L."/>
            <person name="Smith M.E."/>
            <person name="James T.Y."/>
            <person name="Grigoriev I.V."/>
        </authorList>
    </citation>
    <scope>NUCLEOTIDE SEQUENCE [LARGE SCALE GENOMIC DNA]</scope>
    <source>
        <strain evidence="3">ATCC 52028</strain>
    </source>
</reference>
<feature type="compositionally biased region" description="Low complexity" evidence="1">
    <location>
        <begin position="689"/>
        <end position="703"/>
    </location>
</feature>
<feature type="compositionally biased region" description="Low complexity" evidence="1">
    <location>
        <begin position="265"/>
        <end position="280"/>
    </location>
</feature>
<feature type="region of interest" description="Disordered" evidence="1">
    <location>
        <begin position="34"/>
        <end position="96"/>
    </location>
</feature>
<evidence type="ECO:0000313" key="2">
    <source>
        <dbReference type="EMBL" id="RKO98918.1"/>
    </source>
</evidence>
<feature type="region of interest" description="Disordered" evidence="1">
    <location>
        <begin position="264"/>
        <end position="290"/>
    </location>
</feature>
<feature type="compositionally biased region" description="Low complexity" evidence="1">
    <location>
        <begin position="83"/>
        <end position="96"/>
    </location>
</feature>
<dbReference type="AlphaFoldDB" id="A0A4P9X1U8"/>
<feature type="compositionally biased region" description="Low complexity" evidence="1">
    <location>
        <begin position="138"/>
        <end position="160"/>
    </location>
</feature>
<feature type="compositionally biased region" description="Basic and acidic residues" evidence="1">
    <location>
        <begin position="222"/>
        <end position="233"/>
    </location>
</feature>
<protein>
    <recommendedName>
        <fullName evidence="4">F-box domain-containing protein</fullName>
    </recommendedName>
</protein>
<proteinExistence type="predicted"/>
<dbReference type="EMBL" id="ML014342">
    <property type="protein sequence ID" value="RKO98918.1"/>
    <property type="molecule type" value="Genomic_DNA"/>
</dbReference>
<feature type="region of interest" description="Disordered" evidence="1">
    <location>
        <begin position="222"/>
        <end position="247"/>
    </location>
</feature>